<feature type="binding site" evidence="5">
    <location>
        <position position="106"/>
    </location>
    <ligand>
        <name>a divalent metal cation</name>
        <dbReference type="ChEBI" id="CHEBI:60240"/>
        <label>1</label>
    </ligand>
</feature>
<dbReference type="SUPFAM" id="SSF102705">
    <property type="entry name" value="NIF3 (NGG1p interacting factor 3)-like"/>
    <property type="match status" value="1"/>
</dbReference>
<feature type="binding site" evidence="5">
    <location>
        <position position="68"/>
    </location>
    <ligand>
        <name>a divalent metal cation</name>
        <dbReference type="ChEBI" id="CHEBI:60240"/>
        <label>1</label>
    </ligand>
</feature>
<dbReference type="Proteomes" id="UP000254519">
    <property type="component" value="Unassembled WGS sequence"/>
</dbReference>
<dbReference type="OrthoDB" id="9792792at2"/>
<evidence type="ECO:0000256" key="2">
    <source>
        <dbReference type="ARBA" id="ARBA00022112"/>
    </source>
</evidence>
<feature type="binding site" evidence="5">
    <location>
        <position position="67"/>
    </location>
    <ligand>
        <name>a divalent metal cation</name>
        <dbReference type="ChEBI" id="CHEBI:60240"/>
        <label>1</label>
    </ligand>
</feature>
<sequence length="372" mass="40874">MKRVNGHEVINLFEQWSPKSYALEGDPVGVHVGQLNRPVEKVLVTLDVNEEVVDEAIEKGANLIIAHHPPIFRPLKNIATDTVQGRMFEKCIKHDITIYAAHTNLDVAKGGVNDMLAEKIGLVNTKVMEQTYSEALYKMIVFCPATHAEEMRIALGQAGAGAIGEYTACSFTSEGAGRFTPADNANPYIGQVGKEEVVAEEKIEVIVPAPNRNRVLKAMLNAHPYEEPAYDILKLEQRGNTLGLGRVGELEEPLTLDLFASKVKDVFQVPALRYVGDPNKMIRKVAVLGGDGNKYIHAAKRNGADVLVTGDLYYHVAHDAESINLAVVDPGHNIEKVMIEGVAVYMQQACNDAKFAVNFLKSEVNTEPFQFK</sequence>
<dbReference type="PANTHER" id="PTHR13799:SF14">
    <property type="entry name" value="GTP CYCLOHYDROLASE 1 TYPE 2 HOMOLOG"/>
    <property type="match status" value="1"/>
</dbReference>
<reference evidence="6 7" key="1">
    <citation type="submission" date="2018-06" db="EMBL/GenBank/DDBJ databases">
        <authorList>
            <consortium name="Pathogen Informatics"/>
            <person name="Doyle S."/>
        </authorList>
    </citation>
    <scope>NUCLEOTIDE SEQUENCE [LARGE SCALE GENOMIC DNA]</scope>
    <source>
        <strain evidence="7">ATCC 11859 / DSM 33 / NCIB 8841 / NCTC 4822</strain>
    </source>
</reference>
<dbReference type="Pfam" id="PF01784">
    <property type="entry name" value="DUF34_NIF3"/>
    <property type="match status" value="1"/>
</dbReference>
<dbReference type="InterPro" id="IPR017221">
    <property type="entry name" value="DUF34/NIF3_bac"/>
</dbReference>
<accession>A0A380BQ38</accession>
<evidence type="ECO:0000313" key="7">
    <source>
        <dbReference type="Proteomes" id="UP000254519"/>
    </source>
</evidence>
<evidence type="ECO:0000256" key="5">
    <source>
        <dbReference type="PIRSR" id="PIRSR602678-1"/>
    </source>
</evidence>
<gene>
    <name evidence="6" type="ORF">NCTC4822_01522</name>
</gene>
<protein>
    <recommendedName>
        <fullName evidence="2 4">GTP cyclohydrolase 1 type 2 homolog</fullName>
    </recommendedName>
</protein>
<dbReference type="PIRSF" id="PIRSF037489">
    <property type="entry name" value="UCP037489_NIF3_YqfO"/>
    <property type="match status" value="1"/>
</dbReference>
<keyword evidence="7" id="KW-1185">Reference proteome</keyword>
<dbReference type="PANTHER" id="PTHR13799">
    <property type="entry name" value="NGG1 INTERACTING FACTOR 3"/>
    <property type="match status" value="1"/>
</dbReference>
<evidence type="ECO:0000256" key="1">
    <source>
        <dbReference type="ARBA" id="ARBA00006964"/>
    </source>
</evidence>
<comment type="similarity">
    <text evidence="1 4">Belongs to the GTP cyclohydrolase I type 2/NIF3 family.</text>
</comment>
<organism evidence="6 7">
    <name type="scientific">Sporosarcina pasteurii</name>
    <name type="common">Bacillus pasteurii</name>
    <dbReference type="NCBI Taxonomy" id="1474"/>
    <lineage>
        <taxon>Bacteria</taxon>
        <taxon>Bacillati</taxon>
        <taxon>Bacillota</taxon>
        <taxon>Bacilli</taxon>
        <taxon>Bacillales</taxon>
        <taxon>Caryophanaceae</taxon>
        <taxon>Sporosarcina</taxon>
    </lineage>
</organism>
<dbReference type="InterPro" id="IPR015867">
    <property type="entry name" value="N-reg_PII/ATP_PRibTrfase_C"/>
</dbReference>
<dbReference type="Gene3D" id="3.30.70.120">
    <property type="match status" value="1"/>
</dbReference>
<dbReference type="AlphaFoldDB" id="A0A380BQ38"/>
<dbReference type="FunFam" id="3.40.1390.30:FF:000001">
    <property type="entry name" value="GTP cyclohydrolase 1 type 2"/>
    <property type="match status" value="1"/>
</dbReference>
<dbReference type="FunFam" id="3.30.70.120:FF:000006">
    <property type="entry name" value="GTP cyclohydrolase 1 type 2 homolog"/>
    <property type="match status" value="1"/>
</dbReference>
<evidence type="ECO:0000256" key="3">
    <source>
        <dbReference type="ARBA" id="ARBA00022723"/>
    </source>
</evidence>
<feature type="binding site" evidence="5">
    <location>
        <position position="332"/>
    </location>
    <ligand>
        <name>a divalent metal cation</name>
        <dbReference type="ChEBI" id="CHEBI:60240"/>
        <label>1</label>
    </ligand>
</feature>
<dbReference type="GO" id="GO:0005737">
    <property type="term" value="C:cytoplasm"/>
    <property type="evidence" value="ECO:0007669"/>
    <property type="project" value="TreeGrafter"/>
</dbReference>
<dbReference type="EMBL" id="UGYZ01000002">
    <property type="protein sequence ID" value="SUJ04124.1"/>
    <property type="molecule type" value="Genomic_DNA"/>
</dbReference>
<dbReference type="NCBIfam" id="TIGR00486">
    <property type="entry name" value="YbgI_SA1388"/>
    <property type="match status" value="1"/>
</dbReference>
<keyword evidence="3 4" id="KW-0479">Metal-binding</keyword>
<dbReference type="Gene3D" id="3.40.1390.30">
    <property type="entry name" value="NIF3 (NGG1p interacting factor 3)-like"/>
    <property type="match status" value="1"/>
</dbReference>
<dbReference type="GO" id="GO:0046872">
    <property type="term" value="F:metal ion binding"/>
    <property type="evidence" value="ECO:0007669"/>
    <property type="project" value="UniProtKB-UniRule"/>
</dbReference>
<dbReference type="RefSeq" id="WP_115360970.1">
    <property type="nucleotide sequence ID" value="NZ_CP038012.1"/>
</dbReference>
<evidence type="ECO:0000256" key="4">
    <source>
        <dbReference type="PIRNR" id="PIRNR037489"/>
    </source>
</evidence>
<dbReference type="InterPro" id="IPR002678">
    <property type="entry name" value="DUF34/NIF3"/>
</dbReference>
<name>A0A380BQ38_SPOPA</name>
<feature type="binding site" evidence="5">
    <location>
        <position position="335"/>
    </location>
    <ligand>
        <name>a divalent metal cation</name>
        <dbReference type="ChEBI" id="CHEBI:60240"/>
        <label>1</label>
    </ligand>
</feature>
<dbReference type="InterPro" id="IPR036069">
    <property type="entry name" value="DUF34/NIF3_sf"/>
</dbReference>
<evidence type="ECO:0000313" key="6">
    <source>
        <dbReference type="EMBL" id="SUJ04124.1"/>
    </source>
</evidence>
<proteinExistence type="inferred from homology"/>